<evidence type="ECO:0000313" key="1">
    <source>
        <dbReference type="EMBL" id="JAH41114.1"/>
    </source>
</evidence>
<protein>
    <submittedName>
        <fullName evidence="1">Uncharacterized protein</fullName>
    </submittedName>
</protein>
<dbReference type="AlphaFoldDB" id="A0A0E9SIA8"/>
<accession>A0A0E9SIA8</accession>
<organism evidence="1">
    <name type="scientific">Anguilla anguilla</name>
    <name type="common">European freshwater eel</name>
    <name type="synonym">Muraena anguilla</name>
    <dbReference type="NCBI Taxonomy" id="7936"/>
    <lineage>
        <taxon>Eukaryota</taxon>
        <taxon>Metazoa</taxon>
        <taxon>Chordata</taxon>
        <taxon>Craniata</taxon>
        <taxon>Vertebrata</taxon>
        <taxon>Euteleostomi</taxon>
        <taxon>Actinopterygii</taxon>
        <taxon>Neopterygii</taxon>
        <taxon>Teleostei</taxon>
        <taxon>Anguilliformes</taxon>
        <taxon>Anguillidae</taxon>
        <taxon>Anguilla</taxon>
    </lineage>
</organism>
<dbReference type="EMBL" id="GBXM01067463">
    <property type="protein sequence ID" value="JAH41114.1"/>
    <property type="molecule type" value="Transcribed_RNA"/>
</dbReference>
<reference evidence="1" key="2">
    <citation type="journal article" date="2015" name="Fish Shellfish Immunol.">
        <title>Early steps in the European eel (Anguilla anguilla)-Vibrio vulnificus interaction in the gills: Role of the RtxA13 toxin.</title>
        <authorList>
            <person name="Callol A."/>
            <person name="Pajuelo D."/>
            <person name="Ebbesson L."/>
            <person name="Teles M."/>
            <person name="MacKenzie S."/>
            <person name="Amaro C."/>
        </authorList>
    </citation>
    <scope>NUCLEOTIDE SEQUENCE</scope>
</reference>
<sequence length="31" mass="3696">MLQLCSRIKKIISILYIRCILETIFAFEKHA</sequence>
<proteinExistence type="predicted"/>
<name>A0A0E9SIA8_ANGAN</name>
<reference evidence="1" key="1">
    <citation type="submission" date="2014-11" db="EMBL/GenBank/DDBJ databases">
        <authorList>
            <person name="Amaro Gonzalez C."/>
        </authorList>
    </citation>
    <scope>NUCLEOTIDE SEQUENCE</scope>
</reference>